<dbReference type="Gene3D" id="2.70.98.10">
    <property type="match status" value="1"/>
</dbReference>
<name>A0AAU1U1K4_9ACTN</name>
<dbReference type="EMBL" id="CP108195">
    <property type="protein sequence ID" value="WTS11294.1"/>
    <property type="molecule type" value="Genomic_DNA"/>
</dbReference>
<accession>A0AAU1U1K4</accession>
<dbReference type="AlphaFoldDB" id="A0AAU1U1K4"/>
<dbReference type="Pfam" id="PF02929">
    <property type="entry name" value="Bgal_small_N"/>
    <property type="match status" value="1"/>
</dbReference>
<sequence>MSRKRAFLLLPYSGHRRNDATDAGRWSSSVAEHWTSYVRPQENGDKRLQPDARPRTSPVTVVGRRTRTPRCRRAKAVRVLRHDGALLRVGESGTLN</sequence>
<evidence type="ECO:0000259" key="2">
    <source>
        <dbReference type="Pfam" id="PF02929"/>
    </source>
</evidence>
<gene>
    <name evidence="3" type="ORF">OHU69_09530</name>
</gene>
<feature type="region of interest" description="Disordered" evidence="1">
    <location>
        <begin position="37"/>
        <end position="64"/>
    </location>
</feature>
<dbReference type="InterPro" id="IPR014718">
    <property type="entry name" value="GH-type_carb-bd"/>
</dbReference>
<reference evidence="3" key="1">
    <citation type="submission" date="2022-10" db="EMBL/GenBank/DDBJ databases">
        <title>The complete genomes of actinobacterial strains from the NBC collection.</title>
        <authorList>
            <person name="Joergensen T.S."/>
            <person name="Alvarez Arevalo M."/>
            <person name="Sterndorff E.B."/>
            <person name="Faurdal D."/>
            <person name="Vuksanovic O."/>
            <person name="Mourched A.-S."/>
            <person name="Charusanti P."/>
            <person name="Shaw S."/>
            <person name="Blin K."/>
            <person name="Weber T."/>
        </authorList>
    </citation>
    <scope>NUCLEOTIDE SEQUENCE</scope>
    <source>
        <strain evidence="3">NBC_00119</strain>
    </source>
</reference>
<dbReference type="InterPro" id="IPR011013">
    <property type="entry name" value="Gal_mutarotase_sf_dom"/>
</dbReference>
<protein>
    <recommendedName>
        <fullName evidence="2">Beta galactosidase small chain/ domain-containing protein</fullName>
    </recommendedName>
</protein>
<dbReference type="GO" id="GO:0004565">
    <property type="term" value="F:beta-galactosidase activity"/>
    <property type="evidence" value="ECO:0007669"/>
    <property type="project" value="InterPro"/>
</dbReference>
<proteinExistence type="predicted"/>
<dbReference type="GO" id="GO:0005975">
    <property type="term" value="P:carbohydrate metabolic process"/>
    <property type="evidence" value="ECO:0007669"/>
    <property type="project" value="InterPro"/>
</dbReference>
<dbReference type="SUPFAM" id="SSF74650">
    <property type="entry name" value="Galactose mutarotase-like"/>
    <property type="match status" value="1"/>
</dbReference>
<evidence type="ECO:0000256" key="1">
    <source>
        <dbReference type="SAM" id="MobiDB-lite"/>
    </source>
</evidence>
<feature type="domain" description="Beta galactosidase small chain/" evidence="2">
    <location>
        <begin position="17"/>
        <end position="46"/>
    </location>
</feature>
<dbReference type="GO" id="GO:0030246">
    <property type="term" value="F:carbohydrate binding"/>
    <property type="evidence" value="ECO:0007669"/>
    <property type="project" value="InterPro"/>
</dbReference>
<feature type="compositionally biased region" description="Basic and acidic residues" evidence="1">
    <location>
        <begin position="42"/>
        <end position="54"/>
    </location>
</feature>
<organism evidence="3">
    <name type="scientific">Streptomyces sp. NBC_00119</name>
    <dbReference type="NCBI Taxonomy" id="2975659"/>
    <lineage>
        <taxon>Bacteria</taxon>
        <taxon>Bacillati</taxon>
        <taxon>Actinomycetota</taxon>
        <taxon>Actinomycetes</taxon>
        <taxon>Kitasatosporales</taxon>
        <taxon>Streptomycetaceae</taxon>
        <taxon>Streptomyces</taxon>
    </lineage>
</organism>
<dbReference type="InterPro" id="IPR004199">
    <property type="entry name" value="B-gal_small/dom_5"/>
</dbReference>
<evidence type="ECO:0000313" key="3">
    <source>
        <dbReference type="EMBL" id="WTS11294.1"/>
    </source>
</evidence>
<dbReference type="GO" id="GO:0009341">
    <property type="term" value="C:beta-galactosidase complex"/>
    <property type="evidence" value="ECO:0007669"/>
    <property type="project" value="InterPro"/>
</dbReference>